<protein>
    <recommendedName>
        <fullName evidence="3">C-type lysozyme inhibitor domain-containing protein</fullName>
    </recommendedName>
</protein>
<evidence type="ECO:0008006" key="3">
    <source>
        <dbReference type="Google" id="ProtNLM"/>
    </source>
</evidence>
<dbReference type="EMBL" id="STFG01000020">
    <property type="protein sequence ID" value="THT98458.1"/>
    <property type="molecule type" value="Genomic_DNA"/>
</dbReference>
<accession>A0A4S8EVG7</accession>
<dbReference type="AlphaFoldDB" id="A0A4S8EVG7"/>
<comment type="caution">
    <text evidence="1">The sequence shown here is derived from an EMBL/GenBank/DDBJ whole genome shotgun (WGS) entry which is preliminary data.</text>
</comment>
<reference evidence="1 2" key="1">
    <citation type="journal article" date="2015" name="Antonie Van Leeuwenhoek">
        <title>Lampropedia puyangensis sp. nov., isolated from symptomatic bark of Populus ? euramericana canker and emended description of Lampropedia hyalina (Ehrenberg 1832) Lee et al. 2004.</title>
        <authorList>
            <person name="Li Y."/>
            <person name="Wang T."/>
            <person name="Piao C.G."/>
            <person name="Wang L.F."/>
            <person name="Tian G.Z."/>
            <person name="Zhu T.H."/>
            <person name="Guo M.W."/>
        </authorList>
    </citation>
    <scope>NUCLEOTIDE SEQUENCE [LARGE SCALE GENOMIC DNA]</scope>
    <source>
        <strain evidence="1 2">2-bin</strain>
    </source>
</reference>
<proteinExistence type="predicted"/>
<name>A0A4S8EVG7_9BURK</name>
<dbReference type="Gene3D" id="2.40.128.200">
    <property type="match status" value="1"/>
</dbReference>
<evidence type="ECO:0000313" key="1">
    <source>
        <dbReference type="EMBL" id="THT98458.1"/>
    </source>
</evidence>
<keyword evidence="2" id="KW-1185">Reference proteome</keyword>
<sequence>MASEKPTLALQPDVVHSQGAKVRQAPTPGIGSVSSTVAHYQCQASAGAQMVLARYQEASAGRASSLRLQWDGQSLEFERSLQAASVLYVSSGAQENYRWIVDASGAAALRVRAAHRNAIEQEVLTQCRPMAQQQG</sequence>
<dbReference type="InterPro" id="IPR036328">
    <property type="entry name" value="MliC_sf"/>
</dbReference>
<gene>
    <name evidence="1" type="ORF">E9531_14110</name>
</gene>
<organism evidence="1 2">
    <name type="scientific">Lampropedia puyangensis</name>
    <dbReference type="NCBI Taxonomy" id="1330072"/>
    <lineage>
        <taxon>Bacteria</taxon>
        <taxon>Pseudomonadati</taxon>
        <taxon>Pseudomonadota</taxon>
        <taxon>Betaproteobacteria</taxon>
        <taxon>Burkholderiales</taxon>
        <taxon>Comamonadaceae</taxon>
        <taxon>Lampropedia</taxon>
    </lineage>
</organism>
<dbReference type="Proteomes" id="UP000308917">
    <property type="component" value="Unassembled WGS sequence"/>
</dbReference>
<dbReference type="RefSeq" id="WP_136574419.1">
    <property type="nucleotide sequence ID" value="NZ_STFG01000020.1"/>
</dbReference>
<evidence type="ECO:0000313" key="2">
    <source>
        <dbReference type="Proteomes" id="UP000308917"/>
    </source>
</evidence>